<dbReference type="EMBL" id="ML976506">
    <property type="protein sequence ID" value="KAF1934528.1"/>
    <property type="molecule type" value="Genomic_DNA"/>
</dbReference>
<protein>
    <submittedName>
        <fullName evidence="1">Uncharacterized protein</fullName>
    </submittedName>
</protein>
<accession>A0A6A5S584</accession>
<evidence type="ECO:0000313" key="2">
    <source>
        <dbReference type="Proteomes" id="UP000800038"/>
    </source>
</evidence>
<evidence type="ECO:0000313" key="1">
    <source>
        <dbReference type="EMBL" id="KAF1934528.1"/>
    </source>
</evidence>
<sequence>MKPASCPSVLFPSRCALRVLSPRVPRSSLRTLVLYYCAVAQSVCKDMAAARKQRA</sequence>
<dbReference type="AlphaFoldDB" id="A0A6A5S584"/>
<gene>
    <name evidence="1" type="ORF">EJ02DRAFT_461111</name>
</gene>
<proteinExistence type="predicted"/>
<reference evidence="1" key="1">
    <citation type="journal article" date="2020" name="Stud. Mycol.">
        <title>101 Dothideomycetes genomes: a test case for predicting lifestyles and emergence of pathogens.</title>
        <authorList>
            <person name="Haridas S."/>
            <person name="Albert R."/>
            <person name="Binder M."/>
            <person name="Bloem J."/>
            <person name="Labutti K."/>
            <person name="Salamov A."/>
            <person name="Andreopoulos B."/>
            <person name="Baker S."/>
            <person name="Barry K."/>
            <person name="Bills G."/>
            <person name="Bluhm B."/>
            <person name="Cannon C."/>
            <person name="Castanera R."/>
            <person name="Culley D."/>
            <person name="Daum C."/>
            <person name="Ezra D."/>
            <person name="Gonzalez J."/>
            <person name="Henrissat B."/>
            <person name="Kuo A."/>
            <person name="Liang C."/>
            <person name="Lipzen A."/>
            <person name="Lutzoni F."/>
            <person name="Magnuson J."/>
            <person name="Mondo S."/>
            <person name="Nolan M."/>
            <person name="Ohm R."/>
            <person name="Pangilinan J."/>
            <person name="Park H.-J."/>
            <person name="Ramirez L."/>
            <person name="Alfaro M."/>
            <person name="Sun H."/>
            <person name="Tritt A."/>
            <person name="Yoshinaga Y."/>
            <person name="Zwiers L.-H."/>
            <person name="Turgeon B."/>
            <person name="Goodwin S."/>
            <person name="Spatafora J."/>
            <person name="Crous P."/>
            <person name="Grigoriev I."/>
        </authorList>
    </citation>
    <scope>NUCLEOTIDE SEQUENCE</scope>
    <source>
        <strain evidence="1">CBS 161.51</strain>
    </source>
</reference>
<dbReference type="Proteomes" id="UP000800038">
    <property type="component" value="Unassembled WGS sequence"/>
</dbReference>
<keyword evidence="2" id="KW-1185">Reference proteome</keyword>
<organism evidence="1 2">
    <name type="scientific">Clathrospora elynae</name>
    <dbReference type="NCBI Taxonomy" id="706981"/>
    <lineage>
        <taxon>Eukaryota</taxon>
        <taxon>Fungi</taxon>
        <taxon>Dikarya</taxon>
        <taxon>Ascomycota</taxon>
        <taxon>Pezizomycotina</taxon>
        <taxon>Dothideomycetes</taxon>
        <taxon>Pleosporomycetidae</taxon>
        <taxon>Pleosporales</taxon>
        <taxon>Diademaceae</taxon>
        <taxon>Clathrospora</taxon>
    </lineage>
</organism>
<name>A0A6A5S584_9PLEO</name>